<proteinExistence type="predicted"/>
<keyword evidence="4" id="KW-1185">Reference proteome</keyword>
<protein>
    <recommendedName>
        <fullName evidence="2">Cupin type-2 domain-containing protein</fullName>
    </recommendedName>
</protein>
<dbReference type="Pfam" id="PF07883">
    <property type="entry name" value="Cupin_2"/>
    <property type="match status" value="1"/>
</dbReference>
<dbReference type="InterPro" id="IPR014710">
    <property type="entry name" value="RmlC-like_jellyroll"/>
</dbReference>
<accession>A0A9P5GLC7</accession>
<dbReference type="Gene3D" id="2.60.120.10">
    <property type="entry name" value="Jelly Rolls"/>
    <property type="match status" value="1"/>
</dbReference>
<evidence type="ECO:0000259" key="2">
    <source>
        <dbReference type="Pfam" id="PF07883"/>
    </source>
</evidence>
<evidence type="ECO:0000256" key="1">
    <source>
        <dbReference type="SAM" id="MobiDB-lite"/>
    </source>
</evidence>
<name>A0A9P5GLC7_PENCR</name>
<reference evidence="3" key="1">
    <citation type="submission" date="2020-02" db="EMBL/GenBank/DDBJ databases">
        <authorList>
            <person name="Lichtner F.J."/>
        </authorList>
    </citation>
    <scope>NUCLEOTIDE SEQUENCE</scope>
    <source>
        <strain evidence="3">G10</strain>
    </source>
</reference>
<dbReference type="InterPro" id="IPR011051">
    <property type="entry name" value="RmlC_Cupin_sf"/>
</dbReference>
<organism evidence="3 4">
    <name type="scientific">Penicillium crustosum</name>
    <name type="common">Blue mold fungus</name>
    <dbReference type="NCBI Taxonomy" id="36656"/>
    <lineage>
        <taxon>Eukaryota</taxon>
        <taxon>Fungi</taxon>
        <taxon>Dikarya</taxon>
        <taxon>Ascomycota</taxon>
        <taxon>Pezizomycotina</taxon>
        <taxon>Eurotiomycetes</taxon>
        <taxon>Eurotiomycetidae</taxon>
        <taxon>Eurotiales</taxon>
        <taxon>Aspergillaceae</taxon>
        <taxon>Penicillium</taxon>
    </lineage>
</organism>
<sequence>MAQNLPPRSRDTRLVVTGHDEKGNAVVLQDTCNEANPVGDGTHLNTLWSSSELPASIDGDEKKGSDPADANKGSFFNTYDLPPNYSGPMHRTTTLDYITVLQGEVVLTLEDGNRVVLAEGDTTVQQGTLHSWSNESSKWARLVSVMLPAKPLVIDDKELEPLWPF</sequence>
<dbReference type="SUPFAM" id="SSF51182">
    <property type="entry name" value="RmlC-like cupins"/>
    <property type="match status" value="1"/>
</dbReference>
<dbReference type="CDD" id="cd02231">
    <property type="entry name" value="cupin_BLL6423-like"/>
    <property type="match status" value="1"/>
</dbReference>
<dbReference type="PANTHER" id="PTHR36156">
    <property type="entry name" value="SLR2101 PROTEIN"/>
    <property type="match status" value="1"/>
</dbReference>
<dbReference type="Proteomes" id="UP000701341">
    <property type="component" value="Unassembled WGS sequence"/>
</dbReference>
<dbReference type="EMBL" id="JAAOZQ010000024">
    <property type="protein sequence ID" value="KAF7526121.1"/>
    <property type="molecule type" value="Genomic_DNA"/>
</dbReference>
<dbReference type="PANTHER" id="PTHR36156:SF2">
    <property type="entry name" value="CUPIN TYPE-2 DOMAIN-CONTAINING PROTEIN"/>
    <property type="match status" value="1"/>
</dbReference>
<dbReference type="AlphaFoldDB" id="A0A9P5GLC7"/>
<gene>
    <name evidence="3" type="ORF">PCG10_004352</name>
</gene>
<dbReference type="InterPro" id="IPR013096">
    <property type="entry name" value="Cupin_2"/>
</dbReference>
<dbReference type="InterPro" id="IPR047142">
    <property type="entry name" value="OryJ/VirC-like"/>
</dbReference>
<feature type="region of interest" description="Disordered" evidence="1">
    <location>
        <begin position="53"/>
        <end position="77"/>
    </location>
</feature>
<evidence type="ECO:0000313" key="4">
    <source>
        <dbReference type="Proteomes" id="UP000701341"/>
    </source>
</evidence>
<comment type="caution">
    <text evidence="3">The sequence shown here is derived from an EMBL/GenBank/DDBJ whole genome shotgun (WGS) entry which is preliminary data.</text>
</comment>
<feature type="domain" description="Cupin type-2" evidence="2">
    <location>
        <begin position="79"/>
        <end position="145"/>
    </location>
</feature>
<evidence type="ECO:0000313" key="3">
    <source>
        <dbReference type="EMBL" id="KAF7526121.1"/>
    </source>
</evidence>